<dbReference type="InterPro" id="IPR036380">
    <property type="entry name" value="Isochorismatase-like_sf"/>
</dbReference>
<comment type="caution">
    <text evidence="3">The sequence shown here is derived from an EMBL/GenBank/DDBJ whole genome shotgun (WGS) entry which is preliminary data.</text>
</comment>
<name>A0ABV2Q5T7_9BURK</name>
<reference evidence="3 4" key="1">
    <citation type="submission" date="2024-06" db="EMBL/GenBank/DDBJ databases">
        <title>Sorghum-associated microbial communities from plants grown in Nebraska, USA.</title>
        <authorList>
            <person name="Schachtman D."/>
        </authorList>
    </citation>
    <scope>NUCLEOTIDE SEQUENCE [LARGE SCALE GENOMIC DNA]</scope>
    <source>
        <strain evidence="3 4">2709</strain>
    </source>
</reference>
<dbReference type="Pfam" id="PF00857">
    <property type="entry name" value="Isochorismatase"/>
    <property type="match status" value="1"/>
</dbReference>
<accession>A0ABV2Q5T7</accession>
<organism evidence="3 4">
    <name type="scientific">Ottowia thiooxydans</name>
    <dbReference type="NCBI Taxonomy" id="219182"/>
    <lineage>
        <taxon>Bacteria</taxon>
        <taxon>Pseudomonadati</taxon>
        <taxon>Pseudomonadota</taxon>
        <taxon>Betaproteobacteria</taxon>
        <taxon>Burkholderiales</taxon>
        <taxon>Comamonadaceae</taxon>
        <taxon>Ottowia</taxon>
    </lineage>
</organism>
<dbReference type="PANTHER" id="PTHR43540">
    <property type="entry name" value="PEROXYUREIDOACRYLATE/UREIDOACRYLATE AMIDOHYDROLASE-RELATED"/>
    <property type="match status" value="1"/>
</dbReference>
<gene>
    <name evidence="3" type="ORF">ABIE13_001038</name>
</gene>
<evidence type="ECO:0000256" key="1">
    <source>
        <dbReference type="ARBA" id="ARBA00022801"/>
    </source>
</evidence>
<dbReference type="SUPFAM" id="SSF52499">
    <property type="entry name" value="Isochorismatase-like hydrolases"/>
    <property type="match status" value="1"/>
</dbReference>
<dbReference type="InterPro" id="IPR050272">
    <property type="entry name" value="Isochorismatase-like_hydrls"/>
</dbReference>
<dbReference type="PANTHER" id="PTHR43540:SF6">
    <property type="entry name" value="ISOCHORISMATASE-LIKE DOMAIN-CONTAINING PROTEIN"/>
    <property type="match status" value="1"/>
</dbReference>
<dbReference type="Gene3D" id="3.40.50.850">
    <property type="entry name" value="Isochorismatase-like"/>
    <property type="match status" value="1"/>
</dbReference>
<evidence type="ECO:0000313" key="4">
    <source>
        <dbReference type="Proteomes" id="UP001549320"/>
    </source>
</evidence>
<dbReference type="RefSeq" id="WP_354441727.1">
    <property type="nucleotide sequence ID" value="NZ_JBEPSH010000002.1"/>
</dbReference>
<feature type="domain" description="Isochorismatase-like" evidence="2">
    <location>
        <begin position="18"/>
        <end position="181"/>
    </location>
</feature>
<dbReference type="EMBL" id="JBEPSH010000002">
    <property type="protein sequence ID" value="MET4575938.1"/>
    <property type="molecule type" value="Genomic_DNA"/>
</dbReference>
<evidence type="ECO:0000313" key="3">
    <source>
        <dbReference type="EMBL" id="MET4575938.1"/>
    </source>
</evidence>
<keyword evidence="4" id="KW-1185">Reference proteome</keyword>
<dbReference type="CDD" id="cd00431">
    <property type="entry name" value="cysteine_hydrolases"/>
    <property type="match status" value="1"/>
</dbReference>
<proteinExistence type="predicted"/>
<dbReference type="InterPro" id="IPR000868">
    <property type="entry name" value="Isochorismatase-like_dom"/>
</dbReference>
<evidence type="ECO:0000259" key="2">
    <source>
        <dbReference type="Pfam" id="PF00857"/>
    </source>
</evidence>
<dbReference type="Proteomes" id="UP001549320">
    <property type="component" value="Unassembled WGS sequence"/>
</dbReference>
<keyword evidence="1" id="KW-0378">Hydrolase</keyword>
<sequence length="203" mass="22403">MPRPVWLKPTPVPVCSEVLLLVDVINPLQFPNARHLVKSAAKAAPRIATLKSALHARGVPAIYANDNYGTWHSEFSDILAACKGLDGNRGEIARLLAPEAEDLVILKPQHSAFHSTPLLHLLVRMKAKRIVIVGFATDMCVMLTATDARMSGYEVWTPRDCTAAESPHRKQQALRHLERAFKCSVRAARPRGTPSEFLNRDGS</sequence>
<protein>
    <submittedName>
        <fullName evidence="3">Nicotinamidase-related amidase</fullName>
    </submittedName>
</protein>